<dbReference type="SUPFAM" id="SSF50494">
    <property type="entry name" value="Trypsin-like serine proteases"/>
    <property type="match status" value="1"/>
</dbReference>
<dbReference type="InterPro" id="IPR009003">
    <property type="entry name" value="Peptidase_S1_PA"/>
</dbReference>
<keyword evidence="2" id="KW-0378">Hydrolase</keyword>
<dbReference type="GO" id="GO:0006508">
    <property type="term" value="P:proteolysis"/>
    <property type="evidence" value="ECO:0007669"/>
    <property type="project" value="UniProtKB-KW"/>
</dbReference>
<evidence type="ECO:0000313" key="2">
    <source>
        <dbReference type="EMBL" id="MDC7674920.1"/>
    </source>
</evidence>
<reference evidence="2 3" key="1">
    <citation type="submission" date="2023-01" db="EMBL/GenBank/DDBJ databases">
        <title>Novel species of the genus Asticcacaulis isolated from rivers.</title>
        <authorList>
            <person name="Lu H."/>
        </authorList>
    </citation>
    <scope>NUCLEOTIDE SEQUENCE [LARGE SCALE GENOMIC DNA]</scope>
    <source>
        <strain evidence="2 3">LKC15W</strain>
    </source>
</reference>
<dbReference type="GO" id="GO:0008233">
    <property type="term" value="F:peptidase activity"/>
    <property type="evidence" value="ECO:0007669"/>
    <property type="project" value="UniProtKB-KW"/>
</dbReference>
<gene>
    <name evidence="2" type="ORF">PQU98_02175</name>
</gene>
<evidence type="ECO:0000313" key="3">
    <source>
        <dbReference type="Proteomes" id="UP001218579"/>
    </source>
</evidence>
<name>A0ABT5HFK3_9CAUL</name>
<organism evidence="2 3">
    <name type="scientific">Asticcacaulis machinosus</name>
    <dbReference type="NCBI Taxonomy" id="2984211"/>
    <lineage>
        <taxon>Bacteria</taxon>
        <taxon>Pseudomonadati</taxon>
        <taxon>Pseudomonadota</taxon>
        <taxon>Alphaproteobacteria</taxon>
        <taxon>Caulobacterales</taxon>
        <taxon>Caulobacteraceae</taxon>
        <taxon>Asticcacaulis</taxon>
    </lineage>
</organism>
<dbReference type="RefSeq" id="WP_272743231.1">
    <property type="nucleotide sequence ID" value="NZ_JAQQKV010000001.1"/>
</dbReference>
<dbReference type="Gene3D" id="2.40.10.120">
    <property type="match status" value="1"/>
</dbReference>
<keyword evidence="3" id="KW-1185">Reference proteome</keyword>
<comment type="caution">
    <text evidence="2">The sequence shown here is derived from an EMBL/GenBank/DDBJ whole genome shotgun (WGS) entry which is preliminary data.</text>
</comment>
<sequence>MDADLTLELIKATVQIDQPLADGKRMVGTGFLVSVPRGYNSSSNPPEIVLVTAAHVFEKMPSNDVRIGWRFEGATGKWQYGPSKLTIRSDRGPLWVQHGKEDVAVIPVEVPAAYKDNVVPIAWLADEKTFSDYRIGPGDEMMTLGYPHGLSANPAGFPILRAGRVASYPLTPSTNYPTFLIDLTAIPGNSGGPVFMTDRTIRRPGTEQPSLTFIAGILTKQVEQDNRRLELGLVTHAVFVRSTIDKLLKSQDEEALRQKLVVRPVSSGPPKTPDNSTGDIVPDPTRPTNSGAKPSAVKTIKP</sequence>
<evidence type="ECO:0000256" key="1">
    <source>
        <dbReference type="SAM" id="MobiDB-lite"/>
    </source>
</evidence>
<feature type="region of interest" description="Disordered" evidence="1">
    <location>
        <begin position="260"/>
        <end position="302"/>
    </location>
</feature>
<dbReference type="EMBL" id="JAQQKV010000001">
    <property type="protein sequence ID" value="MDC7674920.1"/>
    <property type="molecule type" value="Genomic_DNA"/>
</dbReference>
<accession>A0ABT5HFK3</accession>
<protein>
    <submittedName>
        <fullName evidence="2">Serine protease</fullName>
    </submittedName>
</protein>
<keyword evidence="2" id="KW-0645">Protease</keyword>
<dbReference type="Proteomes" id="UP001218579">
    <property type="component" value="Unassembled WGS sequence"/>
</dbReference>
<proteinExistence type="predicted"/>
<dbReference type="Pfam" id="PF13365">
    <property type="entry name" value="Trypsin_2"/>
    <property type="match status" value="1"/>
</dbReference>